<dbReference type="EC" id="4.1.3.40" evidence="4"/>
<dbReference type="EMBL" id="FNNE01000001">
    <property type="protein sequence ID" value="SDW01602.1"/>
    <property type="molecule type" value="Genomic_DNA"/>
</dbReference>
<evidence type="ECO:0000256" key="3">
    <source>
        <dbReference type="ARBA" id="ARBA00023239"/>
    </source>
</evidence>
<evidence type="ECO:0000256" key="4">
    <source>
        <dbReference type="HAMAP-Rule" id="MF_01632"/>
    </source>
</evidence>
<dbReference type="InterPro" id="IPR028978">
    <property type="entry name" value="Chorismate_lyase_/UTRA_dom_sf"/>
</dbReference>
<dbReference type="GO" id="GO:0006744">
    <property type="term" value="P:ubiquinone biosynthetic process"/>
    <property type="evidence" value="ECO:0007669"/>
    <property type="project" value="UniProtKB-UniRule"/>
</dbReference>
<dbReference type="UniPathway" id="UPA00232"/>
<dbReference type="GO" id="GO:0005829">
    <property type="term" value="C:cytosol"/>
    <property type="evidence" value="ECO:0007669"/>
    <property type="project" value="TreeGrafter"/>
</dbReference>
<comment type="subcellular location">
    <subcellularLocation>
        <location evidence="4">Cytoplasm</location>
    </subcellularLocation>
</comment>
<evidence type="ECO:0000313" key="6">
    <source>
        <dbReference type="Proteomes" id="UP000199675"/>
    </source>
</evidence>
<dbReference type="PANTHER" id="PTHR38683:SF1">
    <property type="entry name" value="CHORISMATE PYRUVATE-LYASE"/>
    <property type="match status" value="1"/>
</dbReference>
<dbReference type="Pfam" id="PF04345">
    <property type="entry name" value="Chor_lyase"/>
    <property type="match status" value="1"/>
</dbReference>
<organism evidence="5 6">
    <name type="scientific">Marinobacter mobilis</name>
    <dbReference type="NCBI Taxonomy" id="488533"/>
    <lineage>
        <taxon>Bacteria</taxon>
        <taxon>Pseudomonadati</taxon>
        <taxon>Pseudomonadota</taxon>
        <taxon>Gammaproteobacteria</taxon>
        <taxon>Pseudomonadales</taxon>
        <taxon>Marinobacteraceae</taxon>
        <taxon>Marinobacter</taxon>
    </lineage>
</organism>
<sequence length="192" mass="21874">MRRGFMPSRDSERSCIPPTIWHRSLAAASLKVHGIKPASRYWLQLEGSLTKALQLCCQHSFHVEVVREGFLRPTREEALTLNIPQRQLAWIREVRLCGDGEPWVLARTIIPRTTLDGKGRRLRHLGRMPLGAYLFSHRQWRRGPFETGLCQARNASQPDVARRSCFNSPEGSLLVGEYFLPTLLAAHPLGRT</sequence>
<evidence type="ECO:0000313" key="5">
    <source>
        <dbReference type="EMBL" id="SDW01602.1"/>
    </source>
</evidence>
<feature type="binding site" evidence="4">
    <location>
        <position position="177"/>
    </location>
    <ligand>
        <name>substrate</name>
    </ligand>
</feature>
<comment type="caution">
    <text evidence="4">Lacks conserved residue(s) required for the propagation of feature annotation.</text>
</comment>
<gene>
    <name evidence="4" type="primary">ubiC</name>
    <name evidence="5" type="ORF">SAMN04487960_10199</name>
</gene>
<keyword evidence="6" id="KW-1185">Reference proteome</keyword>
<dbReference type="GO" id="GO:0008813">
    <property type="term" value="F:chorismate lyase activity"/>
    <property type="evidence" value="ECO:0007669"/>
    <property type="project" value="UniProtKB-UniRule"/>
</dbReference>
<reference evidence="5 6" key="1">
    <citation type="submission" date="2016-10" db="EMBL/GenBank/DDBJ databases">
        <authorList>
            <person name="de Groot N.N."/>
        </authorList>
    </citation>
    <scope>NUCLEOTIDE SEQUENCE [LARGE SCALE GENOMIC DNA]</scope>
    <source>
        <strain evidence="5 6">CGMCC 1.7059</strain>
    </source>
</reference>
<keyword evidence="2 4" id="KW-0831">Ubiquinone biosynthesis</keyword>
<name>A0A1H2Q399_9GAMM</name>
<accession>A0A1H2Q399</accession>
<keyword evidence="4" id="KW-0670">Pyruvate</keyword>
<comment type="catalytic activity">
    <reaction evidence="4">
        <text>chorismate = 4-hydroxybenzoate + pyruvate</text>
        <dbReference type="Rhea" id="RHEA:16505"/>
        <dbReference type="ChEBI" id="CHEBI:15361"/>
        <dbReference type="ChEBI" id="CHEBI:17879"/>
        <dbReference type="ChEBI" id="CHEBI:29748"/>
        <dbReference type="EC" id="4.1.3.40"/>
    </reaction>
</comment>
<keyword evidence="1 4" id="KW-0963">Cytoplasm</keyword>
<evidence type="ECO:0000256" key="1">
    <source>
        <dbReference type="ARBA" id="ARBA00022490"/>
    </source>
</evidence>
<dbReference type="InterPro" id="IPR007440">
    <property type="entry name" value="Chorismate--pyruvate_lyase"/>
</dbReference>
<dbReference type="PANTHER" id="PTHR38683">
    <property type="entry name" value="CHORISMATE PYRUVATE-LYASE"/>
    <property type="match status" value="1"/>
</dbReference>
<protein>
    <recommendedName>
        <fullName evidence="4">Probable chorismate pyruvate-lyase</fullName>
        <shortName evidence="4">CL</shortName>
        <shortName evidence="4">CPL</shortName>
        <ecNumber evidence="4">4.1.3.40</ecNumber>
    </recommendedName>
</protein>
<comment type="function">
    <text evidence="4">Removes the pyruvyl group from chorismate, with concomitant aromatization of the ring, to provide 4-hydroxybenzoate (4HB) for the ubiquinone pathway.</text>
</comment>
<comment type="pathway">
    <text evidence="4">Cofactor biosynthesis; ubiquinone biosynthesis.</text>
</comment>
<feature type="binding site" evidence="4">
    <location>
        <position position="92"/>
    </location>
    <ligand>
        <name>substrate</name>
    </ligand>
</feature>
<dbReference type="STRING" id="488533.SAMN04487960_10199"/>
<dbReference type="Proteomes" id="UP000199675">
    <property type="component" value="Unassembled WGS sequence"/>
</dbReference>
<dbReference type="HAMAP" id="MF_01632">
    <property type="entry name" value="UbiC"/>
    <property type="match status" value="1"/>
</dbReference>
<evidence type="ECO:0000256" key="2">
    <source>
        <dbReference type="ARBA" id="ARBA00022688"/>
    </source>
</evidence>
<dbReference type="Gene3D" id="3.40.1410.10">
    <property type="entry name" value="Chorismate lyase-like"/>
    <property type="match status" value="1"/>
</dbReference>
<feature type="binding site" evidence="4">
    <location>
        <position position="130"/>
    </location>
    <ligand>
        <name>substrate</name>
    </ligand>
</feature>
<dbReference type="GO" id="GO:0042866">
    <property type="term" value="P:pyruvate biosynthetic process"/>
    <property type="evidence" value="ECO:0007669"/>
    <property type="project" value="UniProtKB-UniRule"/>
</dbReference>
<dbReference type="AlphaFoldDB" id="A0A1H2Q399"/>
<proteinExistence type="inferred from homology"/>
<dbReference type="SUPFAM" id="SSF64288">
    <property type="entry name" value="Chorismate lyase-like"/>
    <property type="match status" value="1"/>
</dbReference>
<keyword evidence="3 4" id="KW-0456">Lyase</keyword>
<comment type="similarity">
    <text evidence="4">Belongs to the UbiC family.</text>
</comment>